<organism evidence="4">
    <name type="scientific">Eucampia antarctica</name>
    <dbReference type="NCBI Taxonomy" id="49252"/>
    <lineage>
        <taxon>Eukaryota</taxon>
        <taxon>Sar</taxon>
        <taxon>Stramenopiles</taxon>
        <taxon>Ochrophyta</taxon>
        <taxon>Bacillariophyta</taxon>
        <taxon>Mediophyceae</taxon>
        <taxon>Biddulphiophycidae</taxon>
        <taxon>Hemiaulales</taxon>
        <taxon>Hemiaulaceae</taxon>
        <taxon>Eucampia</taxon>
    </lineage>
</organism>
<feature type="compositionally biased region" description="Gly residues" evidence="1">
    <location>
        <begin position="185"/>
        <end position="202"/>
    </location>
</feature>
<feature type="region of interest" description="Disordered" evidence="1">
    <location>
        <begin position="56"/>
        <end position="82"/>
    </location>
</feature>
<dbReference type="PANTHER" id="PTHR33473">
    <property type="entry name" value="ATP-DEPENDENT CLP PROTEASE ADAPTER PROTEIN CLPS1, CHLOROPLASTIC"/>
    <property type="match status" value="1"/>
</dbReference>
<feature type="region of interest" description="Disordered" evidence="1">
    <location>
        <begin position="171"/>
        <end position="202"/>
    </location>
</feature>
<dbReference type="InterPro" id="IPR022935">
    <property type="entry name" value="ClpS"/>
</dbReference>
<accession>A0A7S2WJ96</accession>
<dbReference type="InterPro" id="IPR003769">
    <property type="entry name" value="ClpS_core"/>
</dbReference>
<evidence type="ECO:0000259" key="3">
    <source>
        <dbReference type="Pfam" id="PF02617"/>
    </source>
</evidence>
<dbReference type="GO" id="GO:0030163">
    <property type="term" value="P:protein catabolic process"/>
    <property type="evidence" value="ECO:0007669"/>
    <property type="project" value="InterPro"/>
</dbReference>
<feature type="signal peptide" evidence="2">
    <location>
        <begin position="1"/>
        <end position="27"/>
    </location>
</feature>
<feature type="domain" description="Adaptor protein ClpS core" evidence="3">
    <location>
        <begin position="98"/>
        <end position="166"/>
    </location>
</feature>
<keyword evidence="2" id="KW-0732">Signal</keyword>
<evidence type="ECO:0000256" key="1">
    <source>
        <dbReference type="SAM" id="MobiDB-lite"/>
    </source>
</evidence>
<dbReference type="GO" id="GO:0006508">
    <property type="term" value="P:proteolysis"/>
    <property type="evidence" value="ECO:0007669"/>
    <property type="project" value="InterPro"/>
</dbReference>
<dbReference type="Gene3D" id="3.30.1390.10">
    <property type="match status" value="1"/>
</dbReference>
<dbReference type="SUPFAM" id="SSF54736">
    <property type="entry name" value="ClpS-like"/>
    <property type="match status" value="1"/>
</dbReference>
<protein>
    <recommendedName>
        <fullName evidence="3">Adaptor protein ClpS core domain-containing protein</fullName>
    </recommendedName>
</protein>
<evidence type="ECO:0000256" key="2">
    <source>
        <dbReference type="SAM" id="SignalP"/>
    </source>
</evidence>
<dbReference type="InterPro" id="IPR014719">
    <property type="entry name" value="Ribosomal_bL12_C/ClpS-like"/>
</dbReference>
<sequence length="202" mass="21273">MMNTMFKCSLLLTVLLLLDGFNGMVSGFAPVSTVNSARSTAFGLAARPSAYMSTGTQLKMSDKGGSGPGAGGERKRSKKRGVLVADKVETESKAEEKNEEQWRVVLHNDEVHTFNYVIQSLCKVIGTLDRKRAFDICVLTHGTGKATITKSWKAQAMKYCLGMQRQGLTASIAPESRFGGDDGPDAGGGSGDGGGGGDGGEE</sequence>
<gene>
    <name evidence="4" type="ORF">EANT1437_LOCUS12782</name>
</gene>
<dbReference type="Pfam" id="PF02617">
    <property type="entry name" value="ClpS"/>
    <property type="match status" value="1"/>
</dbReference>
<feature type="chain" id="PRO_5031018890" description="Adaptor protein ClpS core domain-containing protein" evidence="2">
    <location>
        <begin position="28"/>
        <end position="202"/>
    </location>
</feature>
<reference evidence="4" key="1">
    <citation type="submission" date="2021-01" db="EMBL/GenBank/DDBJ databases">
        <authorList>
            <person name="Corre E."/>
            <person name="Pelletier E."/>
            <person name="Niang G."/>
            <person name="Scheremetjew M."/>
            <person name="Finn R."/>
            <person name="Kale V."/>
            <person name="Holt S."/>
            <person name="Cochrane G."/>
            <person name="Meng A."/>
            <person name="Brown T."/>
            <person name="Cohen L."/>
        </authorList>
    </citation>
    <scope>NUCLEOTIDE SEQUENCE</scope>
    <source>
        <strain evidence="4">CCMP1452</strain>
    </source>
</reference>
<name>A0A7S2WJ96_9STRA</name>
<evidence type="ECO:0000313" key="4">
    <source>
        <dbReference type="EMBL" id="CAD9692037.1"/>
    </source>
</evidence>
<proteinExistence type="predicted"/>
<dbReference type="EMBL" id="HBHI01024880">
    <property type="protein sequence ID" value="CAD9692037.1"/>
    <property type="molecule type" value="Transcribed_RNA"/>
</dbReference>
<dbReference type="PANTHER" id="PTHR33473:SF17">
    <property type="entry name" value="ATP-DEPENDENT CLP PROTEASE ADAPTER PROTEIN CLPS1, CHLOROPLASTIC"/>
    <property type="match status" value="1"/>
</dbReference>
<dbReference type="AlphaFoldDB" id="A0A7S2WJ96"/>